<evidence type="ECO:0000256" key="1">
    <source>
        <dbReference type="SAM" id="MobiDB-lite"/>
    </source>
</evidence>
<keyword evidence="2" id="KW-1133">Transmembrane helix</keyword>
<evidence type="ECO:0000256" key="2">
    <source>
        <dbReference type="SAM" id="Phobius"/>
    </source>
</evidence>
<reference evidence="3 4" key="1">
    <citation type="submission" date="2017-08" db="EMBL/GenBank/DDBJ databases">
        <title>Draft Genome Sequence of Loktanella cinnabarina Strain XM1, Isolated from Coastal Surface Water.</title>
        <authorList>
            <person name="Ma R."/>
            <person name="Wang J."/>
            <person name="Wang Q."/>
            <person name="Ma Z."/>
            <person name="Li J."/>
            <person name="Chen L."/>
        </authorList>
    </citation>
    <scope>NUCLEOTIDE SEQUENCE [LARGE SCALE GENOMIC DNA]</scope>
    <source>
        <strain evidence="3 4">XM1</strain>
    </source>
</reference>
<proteinExistence type="predicted"/>
<sequence length="91" mass="10148">MQSQLIAILILLPITVVILLAGIHEFRRYKSEGRANYGLAYDEKTGTTYVTGIADDEEAFDPEDFDPSSYDELKAKREEDESDETGETGKG</sequence>
<organism evidence="3 4">
    <name type="scientific">Limimaricola cinnabarinus</name>
    <dbReference type="NCBI Taxonomy" id="1125964"/>
    <lineage>
        <taxon>Bacteria</taxon>
        <taxon>Pseudomonadati</taxon>
        <taxon>Pseudomonadota</taxon>
        <taxon>Alphaproteobacteria</taxon>
        <taxon>Rhodobacterales</taxon>
        <taxon>Paracoccaceae</taxon>
        <taxon>Limimaricola</taxon>
    </lineage>
</organism>
<evidence type="ECO:0000313" key="3">
    <source>
        <dbReference type="EMBL" id="PHP28261.1"/>
    </source>
</evidence>
<keyword evidence="2" id="KW-0472">Membrane</keyword>
<keyword evidence="2" id="KW-0812">Transmembrane</keyword>
<gene>
    <name evidence="3" type="ORF">CJ301_05845</name>
</gene>
<feature type="compositionally biased region" description="Acidic residues" evidence="1">
    <location>
        <begin position="56"/>
        <end position="66"/>
    </location>
</feature>
<comment type="caution">
    <text evidence="3">The sequence shown here is derived from an EMBL/GenBank/DDBJ whole genome shotgun (WGS) entry which is preliminary data.</text>
</comment>
<feature type="compositionally biased region" description="Acidic residues" evidence="1">
    <location>
        <begin position="80"/>
        <end position="91"/>
    </location>
</feature>
<keyword evidence="4" id="KW-1185">Reference proteome</keyword>
<accession>A0A2G1MHN1</accession>
<protein>
    <submittedName>
        <fullName evidence="3">Uncharacterized protein</fullName>
    </submittedName>
</protein>
<dbReference type="OrthoDB" id="7728210at2"/>
<dbReference type="Proteomes" id="UP000221860">
    <property type="component" value="Unassembled WGS sequence"/>
</dbReference>
<evidence type="ECO:0000313" key="4">
    <source>
        <dbReference type="Proteomes" id="UP000221860"/>
    </source>
</evidence>
<dbReference type="RefSeq" id="WP_099275272.1">
    <property type="nucleotide sequence ID" value="NZ_JAZETL010000012.1"/>
</dbReference>
<feature type="region of interest" description="Disordered" evidence="1">
    <location>
        <begin position="56"/>
        <end position="91"/>
    </location>
</feature>
<dbReference type="EMBL" id="NQWH01000007">
    <property type="protein sequence ID" value="PHP28261.1"/>
    <property type="molecule type" value="Genomic_DNA"/>
</dbReference>
<feature type="transmembrane region" description="Helical" evidence="2">
    <location>
        <begin position="6"/>
        <end position="24"/>
    </location>
</feature>
<dbReference type="AlphaFoldDB" id="A0A2G1MHN1"/>
<name>A0A2G1MHN1_9RHOB</name>